<evidence type="ECO:0000313" key="2">
    <source>
        <dbReference type="Proteomes" id="UP000814140"/>
    </source>
</evidence>
<reference evidence="1" key="2">
    <citation type="journal article" date="2022" name="New Phytol.">
        <title>Evolutionary transition to the ectomycorrhizal habit in the genomes of a hyperdiverse lineage of mushroom-forming fungi.</title>
        <authorList>
            <person name="Looney B."/>
            <person name="Miyauchi S."/>
            <person name="Morin E."/>
            <person name="Drula E."/>
            <person name="Courty P.E."/>
            <person name="Kohler A."/>
            <person name="Kuo A."/>
            <person name="LaButti K."/>
            <person name="Pangilinan J."/>
            <person name="Lipzen A."/>
            <person name="Riley R."/>
            <person name="Andreopoulos W."/>
            <person name="He G."/>
            <person name="Johnson J."/>
            <person name="Nolan M."/>
            <person name="Tritt A."/>
            <person name="Barry K.W."/>
            <person name="Grigoriev I.V."/>
            <person name="Nagy L.G."/>
            <person name="Hibbett D."/>
            <person name="Henrissat B."/>
            <person name="Matheny P.B."/>
            <person name="Labbe J."/>
            <person name="Martin F.M."/>
        </authorList>
    </citation>
    <scope>NUCLEOTIDE SEQUENCE</scope>
    <source>
        <strain evidence="1">HHB10654</strain>
    </source>
</reference>
<protein>
    <submittedName>
        <fullName evidence="1">Uncharacterized protein</fullName>
    </submittedName>
</protein>
<organism evidence="1 2">
    <name type="scientific">Artomyces pyxidatus</name>
    <dbReference type="NCBI Taxonomy" id="48021"/>
    <lineage>
        <taxon>Eukaryota</taxon>
        <taxon>Fungi</taxon>
        <taxon>Dikarya</taxon>
        <taxon>Basidiomycota</taxon>
        <taxon>Agaricomycotina</taxon>
        <taxon>Agaricomycetes</taxon>
        <taxon>Russulales</taxon>
        <taxon>Auriscalpiaceae</taxon>
        <taxon>Artomyces</taxon>
    </lineage>
</organism>
<accession>A0ACB8SYT3</accession>
<keyword evidence="2" id="KW-1185">Reference proteome</keyword>
<reference evidence="1" key="1">
    <citation type="submission" date="2021-03" db="EMBL/GenBank/DDBJ databases">
        <authorList>
            <consortium name="DOE Joint Genome Institute"/>
            <person name="Ahrendt S."/>
            <person name="Looney B.P."/>
            <person name="Miyauchi S."/>
            <person name="Morin E."/>
            <person name="Drula E."/>
            <person name="Courty P.E."/>
            <person name="Chicoki N."/>
            <person name="Fauchery L."/>
            <person name="Kohler A."/>
            <person name="Kuo A."/>
            <person name="Labutti K."/>
            <person name="Pangilinan J."/>
            <person name="Lipzen A."/>
            <person name="Riley R."/>
            <person name="Andreopoulos W."/>
            <person name="He G."/>
            <person name="Johnson J."/>
            <person name="Barry K.W."/>
            <person name="Grigoriev I.V."/>
            <person name="Nagy L."/>
            <person name="Hibbett D."/>
            <person name="Henrissat B."/>
            <person name="Matheny P.B."/>
            <person name="Labbe J."/>
            <person name="Martin F."/>
        </authorList>
    </citation>
    <scope>NUCLEOTIDE SEQUENCE</scope>
    <source>
        <strain evidence="1">HHB10654</strain>
    </source>
</reference>
<name>A0ACB8SYT3_9AGAM</name>
<dbReference type="EMBL" id="MU277213">
    <property type="protein sequence ID" value="KAI0061330.1"/>
    <property type="molecule type" value="Genomic_DNA"/>
</dbReference>
<proteinExistence type="predicted"/>
<gene>
    <name evidence="1" type="ORF">BV25DRAFT_777045</name>
</gene>
<dbReference type="Proteomes" id="UP000814140">
    <property type="component" value="Unassembled WGS sequence"/>
</dbReference>
<evidence type="ECO:0000313" key="1">
    <source>
        <dbReference type="EMBL" id="KAI0061330.1"/>
    </source>
</evidence>
<comment type="caution">
    <text evidence="1">The sequence shown here is derived from an EMBL/GenBank/DDBJ whole genome shotgun (WGS) entry which is preliminary data.</text>
</comment>
<sequence length="160" mass="18342">MSAYMRNTARRAVRRGRHRSVAAWIISPLCPLSRRRQRSLNSYHPGCTGALLAQSDSGRVALKRVLGMPLVVHLNDNRAQVRRPVYSPRKRPRFGGMLSVCGKVRKERRRLPEYLGNISFRRRRLLTFIVVGDRLLSGETAALLGSHLWTCCEEETRTYI</sequence>